<sequence>MTPCPRHTVMPGLDPGIHVPDVSRMRGGFVYILTNRPNGALYVGVTSDIVRRVFEHREGLADGFTARYGLKTLVHLERFDDIATAIQREKTVKHWSRAWKVALILNGNPAWRDLYDEIAR</sequence>
<gene>
    <name evidence="3" type="ORF">STARVERO_03999</name>
</gene>
<organism evidence="3 4">
    <name type="scientific">Starkeya nomas</name>
    <dbReference type="NCBI Taxonomy" id="2666134"/>
    <lineage>
        <taxon>Bacteria</taxon>
        <taxon>Pseudomonadati</taxon>
        <taxon>Pseudomonadota</taxon>
        <taxon>Alphaproteobacteria</taxon>
        <taxon>Hyphomicrobiales</taxon>
        <taxon>Xanthobacteraceae</taxon>
        <taxon>Starkeya</taxon>
    </lineage>
</organism>
<dbReference type="InterPro" id="IPR035901">
    <property type="entry name" value="GIY-YIG_endonuc_sf"/>
</dbReference>
<comment type="similarity">
    <text evidence="1">Belongs to the UPF0213 family.</text>
</comment>
<evidence type="ECO:0000256" key="1">
    <source>
        <dbReference type="ARBA" id="ARBA00007435"/>
    </source>
</evidence>
<evidence type="ECO:0000313" key="3">
    <source>
        <dbReference type="EMBL" id="CAA0111973.1"/>
    </source>
</evidence>
<evidence type="ECO:0000259" key="2">
    <source>
        <dbReference type="PROSITE" id="PS50164"/>
    </source>
</evidence>
<dbReference type="PANTHER" id="PTHR34477">
    <property type="entry name" value="UPF0213 PROTEIN YHBQ"/>
    <property type="match status" value="1"/>
</dbReference>
<feature type="domain" description="GIY-YIG" evidence="2">
    <location>
        <begin position="26"/>
        <end position="102"/>
    </location>
</feature>
<dbReference type="EMBL" id="CACSAS010000001">
    <property type="protein sequence ID" value="CAA0111973.1"/>
    <property type="molecule type" value="Genomic_DNA"/>
</dbReference>
<keyword evidence="4" id="KW-1185">Reference proteome</keyword>
<dbReference type="CDD" id="cd10448">
    <property type="entry name" value="GIY-YIG_unchar_3"/>
    <property type="match status" value="1"/>
</dbReference>
<protein>
    <recommendedName>
        <fullName evidence="2">GIY-YIG domain-containing protein</fullName>
    </recommendedName>
</protein>
<proteinExistence type="inferred from homology"/>
<name>A0A5S9Q4P9_9HYPH</name>
<dbReference type="Proteomes" id="UP000433050">
    <property type="component" value="Unassembled WGS sequence"/>
</dbReference>
<dbReference type="SUPFAM" id="SSF82771">
    <property type="entry name" value="GIY-YIG endonuclease"/>
    <property type="match status" value="1"/>
</dbReference>
<dbReference type="InterPro" id="IPR050190">
    <property type="entry name" value="UPF0213_domain"/>
</dbReference>
<dbReference type="PANTHER" id="PTHR34477:SF5">
    <property type="entry name" value="BSL5627 PROTEIN"/>
    <property type="match status" value="1"/>
</dbReference>
<dbReference type="InterPro" id="IPR000305">
    <property type="entry name" value="GIY-YIG_endonuc"/>
</dbReference>
<accession>A0A5S9Q4P9</accession>
<dbReference type="Gene3D" id="3.40.1440.10">
    <property type="entry name" value="GIY-YIG endonuclease"/>
    <property type="match status" value="1"/>
</dbReference>
<evidence type="ECO:0000313" key="4">
    <source>
        <dbReference type="Proteomes" id="UP000433050"/>
    </source>
</evidence>
<reference evidence="3 4" key="1">
    <citation type="submission" date="2019-12" db="EMBL/GenBank/DDBJ databases">
        <authorList>
            <person name="Reyes-Prieto M."/>
        </authorList>
    </citation>
    <scope>NUCLEOTIDE SEQUENCE [LARGE SCALE GENOMIC DNA]</scope>
    <source>
        <strain evidence="3">HF14-78462</strain>
    </source>
</reference>
<dbReference type="PROSITE" id="PS50164">
    <property type="entry name" value="GIY_YIG"/>
    <property type="match status" value="1"/>
</dbReference>
<dbReference type="AlphaFoldDB" id="A0A5S9Q4P9"/>
<dbReference type="Pfam" id="PF01541">
    <property type="entry name" value="GIY-YIG"/>
    <property type="match status" value="1"/>
</dbReference>